<keyword evidence="5" id="KW-1185">Reference proteome</keyword>
<proteinExistence type="predicted"/>
<evidence type="ECO:0000313" key="5">
    <source>
        <dbReference type="Proteomes" id="UP000472263"/>
    </source>
</evidence>
<reference evidence="4" key="1">
    <citation type="submission" date="2019-06" db="EMBL/GenBank/DDBJ databases">
        <authorList>
            <consortium name="Wellcome Sanger Institute Data Sharing"/>
        </authorList>
    </citation>
    <scope>NUCLEOTIDE SEQUENCE [LARGE SCALE GENOMIC DNA]</scope>
</reference>
<feature type="region of interest" description="Disordered" evidence="1">
    <location>
        <begin position="231"/>
        <end position="251"/>
    </location>
</feature>
<dbReference type="Proteomes" id="UP000472263">
    <property type="component" value="Chromosome 10"/>
</dbReference>
<feature type="chain" id="PRO_5025505004" evidence="3">
    <location>
        <begin position="20"/>
        <end position="251"/>
    </location>
</feature>
<evidence type="ECO:0000256" key="3">
    <source>
        <dbReference type="SAM" id="SignalP"/>
    </source>
</evidence>
<name>A0A667X4F4_9TELE</name>
<organism evidence="4 5">
    <name type="scientific">Myripristis murdjan</name>
    <name type="common">pinecone soldierfish</name>
    <dbReference type="NCBI Taxonomy" id="586833"/>
    <lineage>
        <taxon>Eukaryota</taxon>
        <taxon>Metazoa</taxon>
        <taxon>Chordata</taxon>
        <taxon>Craniata</taxon>
        <taxon>Vertebrata</taxon>
        <taxon>Euteleostomi</taxon>
        <taxon>Actinopterygii</taxon>
        <taxon>Neopterygii</taxon>
        <taxon>Teleostei</taxon>
        <taxon>Neoteleostei</taxon>
        <taxon>Acanthomorphata</taxon>
        <taxon>Holocentriformes</taxon>
        <taxon>Holocentridae</taxon>
        <taxon>Myripristis</taxon>
    </lineage>
</organism>
<reference evidence="4" key="3">
    <citation type="submission" date="2025-09" db="UniProtKB">
        <authorList>
            <consortium name="Ensembl"/>
        </authorList>
    </citation>
    <scope>IDENTIFICATION</scope>
</reference>
<dbReference type="Ensembl" id="ENSMMDT00005003959.1">
    <property type="protein sequence ID" value="ENSMMDP00005003861.1"/>
    <property type="gene ID" value="ENSMMDG00005002141.1"/>
</dbReference>
<dbReference type="InParanoid" id="A0A667X4F4"/>
<keyword evidence="3" id="KW-0732">Signal</keyword>
<gene>
    <name evidence="4" type="primary">LOC115366129</name>
</gene>
<feature type="transmembrane region" description="Helical" evidence="2">
    <location>
        <begin position="203"/>
        <end position="224"/>
    </location>
</feature>
<evidence type="ECO:0000256" key="1">
    <source>
        <dbReference type="SAM" id="MobiDB-lite"/>
    </source>
</evidence>
<feature type="signal peptide" evidence="3">
    <location>
        <begin position="1"/>
        <end position="19"/>
    </location>
</feature>
<sequence length="251" mass="26598">MSLYRNLAVLLVLLTSGSSPPFILNAHALPTPIPPKQPRIMTPIEFDGDYDYYSSPSATPVLMYNSGPCQYNPCVENQEPCISLSERTGCLCPGVSGADQPPHAPQLQALVPVSDEGGSGKIEVQWCAPSSVVTGYRVLVKGSKSKPLEFGDTKRRGLLGSLEAGARVCVEAVNKAGHSIATEFSCQRYDPPDSSNQTLTGGVIGGGVAILLLLLLTVTAVILWKRRAANKGQTDPSEGLGNPSYTKDGKQ</sequence>
<keyword evidence="2" id="KW-1133">Transmembrane helix</keyword>
<evidence type="ECO:0000313" key="4">
    <source>
        <dbReference type="Ensembl" id="ENSMMDP00005003861.1"/>
    </source>
</evidence>
<keyword evidence="2" id="KW-0472">Membrane</keyword>
<keyword evidence="2" id="KW-0812">Transmembrane</keyword>
<evidence type="ECO:0000256" key="2">
    <source>
        <dbReference type="SAM" id="Phobius"/>
    </source>
</evidence>
<dbReference type="GeneTree" id="ENSGT00940000162696"/>
<protein>
    <submittedName>
        <fullName evidence="4">Si:ch1073-303k11.2</fullName>
    </submittedName>
</protein>
<accession>A0A667X4F4</accession>
<dbReference type="AlphaFoldDB" id="A0A667X4F4"/>
<reference evidence="4" key="2">
    <citation type="submission" date="2025-08" db="UniProtKB">
        <authorList>
            <consortium name="Ensembl"/>
        </authorList>
    </citation>
    <scope>IDENTIFICATION</scope>
</reference>